<keyword evidence="2" id="KW-0408">Iron</keyword>
<evidence type="ECO:0000256" key="1">
    <source>
        <dbReference type="ARBA" id="ARBA00008416"/>
    </source>
</evidence>
<dbReference type="PANTHER" id="PTHR13903:SF8">
    <property type="entry name" value="PIRIN"/>
    <property type="match status" value="1"/>
</dbReference>
<feature type="binding site" evidence="2">
    <location>
        <position position="114"/>
    </location>
    <ligand>
        <name>Fe cation</name>
        <dbReference type="ChEBI" id="CHEBI:24875"/>
    </ligand>
</feature>
<evidence type="ECO:0000259" key="5">
    <source>
        <dbReference type="Pfam" id="PF02678"/>
    </source>
</evidence>
<dbReference type="RefSeq" id="WP_143233958.1">
    <property type="nucleotide sequence ID" value="NZ_VJWL01000001.1"/>
</dbReference>
<dbReference type="CDD" id="cd02247">
    <property type="entry name" value="cupin_pirin_C"/>
    <property type="match status" value="1"/>
</dbReference>
<evidence type="ECO:0000313" key="8">
    <source>
        <dbReference type="Proteomes" id="UP000320359"/>
    </source>
</evidence>
<evidence type="ECO:0000313" key="7">
    <source>
        <dbReference type="EMBL" id="TRW49536.1"/>
    </source>
</evidence>
<dbReference type="OrthoDB" id="9780903at2"/>
<accession>A0A552X3J4</accession>
<evidence type="ECO:0000256" key="3">
    <source>
        <dbReference type="RuleBase" id="RU003457"/>
    </source>
</evidence>
<comment type="cofactor">
    <cofactor evidence="2">
        <name>Fe cation</name>
        <dbReference type="ChEBI" id="CHEBI:24875"/>
    </cofactor>
    <text evidence="2">Binds 1 Fe cation per subunit.</text>
</comment>
<dbReference type="CDD" id="cd02909">
    <property type="entry name" value="cupin_pirin_N"/>
    <property type="match status" value="1"/>
</dbReference>
<dbReference type="InterPro" id="IPR003829">
    <property type="entry name" value="Pirin_N_dom"/>
</dbReference>
<dbReference type="SUPFAM" id="SSF51182">
    <property type="entry name" value="RmlC-like cupins"/>
    <property type="match status" value="1"/>
</dbReference>
<dbReference type="InterPro" id="IPR008778">
    <property type="entry name" value="Pirin_C_dom"/>
</dbReference>
<dbReference type="Pfam" id="PF05726">
    <property type="entry name" value="Pirin_C"/>
    <property type="match status" value="1"/>
</dbReference>
<feature type="binding site" evidence="2">
    <location>
        <position position="70"/>
    </location>
    <ligand>
        <name>Fe cation</name>
        <dbReference type="ChEBI" id="CHEBI:24875"/>
    </ligand>
</feature>
<reference evidence="7 8" key="1">
    <citation type="submission" date="2019-07" db="EMBL/GenBank/DDBJ databases">
        <authorList>
            <person name="Yang M."/>
            <person name="Zhao D."/>
            <person name="Xiang H."/>
        </authorList>
    </citation>
    <scope>NUCLEOTIDE SEQUENCE [LARGE SCALE GENOMIC DNA]</scope>
    <source>
        <strain evidence="7 8">IM1326</strain>
    </source>
</reference>
<proteinExistence type="inferred from homology"/>
<sequence length="306" mass="33969">MSTQDKQITCAPEQSKGRHLASKQSELTPVLKVARILPQRQQRMIGPFCFLDHFGPTPTDKTLEFDIPPHPHIGLQTLSWLWSGTILHLDSLGYEQWLRPGEVNLMTSGNGLCHAEVIPAGRQSNESLHGIQLWIALPPDDMDCEPEFVHTEELPSIQFGDFQGTLILGAMGEHLSAVPTRSPAVAFELDGDGTCDLNLNPNFEYLLYVAKGDISIRDEAIKTHEGYVIGPGETAVEFSGAGKVFIIGGKPFPQPVKMFWNFVAMDQDTLKQAAREWNAEDPRFGTVSQYTQYGQGPARLRSPTWD</sequence>
<evidence type="ECO:0000256" key="4">
    <source>
        <dbReference type="SAM" id="MobiDB-lite"/>
    </source>
</evidence>
<dbReference type="EMBL" id="VJWL01000001">
    <property type="protein sequence ID" value="TRW49536.1"/>
    <property type="molecule type" value="Genomic_DNA"/>
</dbReference>
<evidence type="ECO:0000259" key="6">
    <source>
        <dbReference type="Pfam" id="PF05726"/>
    </source>
</evidence>
<dbReference type="PIRSF" id="PIRSF006232">
    <property type="entry name" value="Pirin"/>
    <property type="match status" value="1"/>
</dbReference>
<dbReference type="InterPro" id="IPR011051">
    <property type="entry name" value="RmlC_Cupin_sf"/>
</dbReference>
<dbReference type="PANTHER" id="PTHR13903">
    <property type="entry name" value="PIRIN-RELATED"/>
    <property type="match status" value="1"/>
</dbReference>
<evidence type="ECO:0000256" key="2">
    <source>
        <dbReference type="PIRSR" id="PIRSR006232-1"/>
    </source>
</evidence>
<protein>
    <submittedName>
        <fullName evidence="7">Pirin family protein</fullName>
    </submittedName>
</protein>
<dbReference type="Pfam" id="PF02678">
    <property type="entry name" value="Pirin"/>
    <property type="match status" value="1"/>
</dbReference>
<feature type="binding site" evidence="2">
    <location>
        <position position="72"/>
    </location>
    <ligand>
        <name>Fe cation</name>
        <dbReference type="ChEBI" id="CHEBI:24875"/>
    </ligand>
</feature>
<feature type="domain" description="Pirin C-terminal" evidence="6">
    <location>
        <begin position="185"/>
        <end position="280"/>
    </location>
</feature>
<dbReference type="InterPro" id="IPR012093">
    <property type="entry name" value="Pirin"/>
</dbReference>
<keyword evidence="8" id="KW-1185">Reference proteome</keyword>
<comment type="similarity">
    <text evidence="1 3">Belongs to the pirin family.</text>
</comment>
<comment type="caution">
    <text evidence="7">The sequence shown here is derived from an EMBL/GenBank/DDBJ whole genome shotgun (WGS) entry which is preliminary data.</text>
</comment>
<feature type="binding site" evidence="2">
    <location>
        <position position="116"/>
    </location>
    <ligand>
        <name>Fe cation</name>
        <dbReference type="ChEBI" id="CHEBI:24875"/>
    </ligand>
</feature>
<dbReference type="Proteomes" id="UP000320359">
    <property type="component" value="Unassembled WGS sequence"/>
</dbReference>
<dbReference type="Gene3D" id="2.60.120.10">
    <property type="entry name" value="Jelly Rolls"/>
    <property type="match status" value="2"/>
</dbReference>
<gene>
    <name evidence="7" type="ORF">FM042_01335</name>
</gene>
<dbReference type="InterPro" id="IPR014710">
    <property type="entry name" value="RmlC-like_jellyroll"/>
</dbReference>
<feature type="region of interest" description="Disordered" evidence="4">
    <location>
        <begin position="1"/>
        <end position="23"/>
    </location>
</feature>
<dbReference type="AlphaFoldDB" id="A0A552X3J4"/>
<name>A0A552X3J4_9GAMM</name>
<dbReference type="GO" id="GO:0046872">
    <property type="term" value="F:metal ion binding"/>
    <property type="evidence" value="ECO:0007669"/>
    <property type="project" value="UniProtKB-KW"/>
</dbReference>
<keyword evidence="2" id="KW-0479">Metal-binding</keyword>
<organism evidence="7 8">
    <name type="scientific">Aliidiomarina halalkaliphila</name>
    <dbReference type="NCBI Taxonomy" id="2593535"/>
    <lineage>
        <taxon>Bacteria</taxon>
        <taxon>Pseudomonadati</taxon>
        <taxon>Pseudomonadota</taxon>
        <taxon>Gammaproteobacteria</taxon>
        <taxon>Alteromonadales</taxon>
        <taxon>Idiomarinaceae</taxon>
        <taxon>Aliidiomarina</taxon>
    </lineage>
</organism>
<feature type="domain" description="Pirin N-terminal" evidence="5">
    <location>
        <begin position="32"/>
        <end position="135"/>
    </location>
</feature>